<comment type="caution">
    <text evidence="1">The sequence shown here is derived from an EMBL/GenBank/DDBJ whole genome shotgun (WGS) entry which is preliminary data.</text>
</comment>
<dbReference type="AlphaFoldDB" id="A3I3C8"/>
<protein>
    <recommendedName>
        <fullName evidence="3">Lipoprotein</fullName>
    </recommendedName>
</protein>
<reference evidence="1 2" key="1">
    <citation type="journal article" date="2011" name="J. Bacteriol.">
        <title>Complete genome sequence of Algoriphagus sp. PR1, bacterial prey of a colony-forming choanoflagellate.</title>
        <authorList>
            <person name="Alegado R.A."/>
            <person name="Ferriera S."/>
            <person name="Nusbaum C."/>
            <person name="Young S.K."/>
            <person name="Zeng Q."/>
            <person name="Imamovic A."/>
            <person name="Fairclough S.R."/>
            <person name="King N."/>
        </authorList>
    </citation>
    <scope>NUCLEOTIDE SEQUENCE [LARGE SCALE GENOMIC DNA]</scope>
    <source>
        <strain evidence="1 2">PR1</strain>
    </source>
</reference>
<dbReference type="HOGENOM" id="CLU_3003802_0_0_10"/>
<dbReference type="EMBL" id="AAXU02000001">
    <property type="protein sequence ID" value="EAZ79065.1"/>
    <property type="molecule type" value="Genomic_DNA"/>
</dbReference>
<name>A3I3C8_9BACT</name>
<accession>A3I3C8</accession>
<proteinExistence type="predicted"/>
<dbReference type="EMBL" id="CM001023">
    <property type="protein sequence ID" value="EAZ79065.1"/>
    <property type="molecule type" value="Genomic_DNA"/>
</dbReference>
<evidence type="ECO:0000313" key="1">
    <source>
        <dbReference type="EMBL" id="EAZ79065.1"/>
    </source>
</evidence>
<dbReference type="Proteomes" id="UP000003919">
    <property type="component" value="Chromosome"/>
</dbReference>
<gene>
    <name evidence="1" type="ORF">ALPR1_13699</name>
</gene>
<organism evidence="1 2">
    <name type="scientific">Algoriphagus machipongonensis</name>
    <dbReference type="NCBI Taxonomy" id="388413"/>
    <lineage>
        <taxon>Bacteria</taxon>
        <taxon>Pseudomonadati</taxon>
        <taxon>Bacteroidota</taxon>
        <taxon>Cytophagia</taxon>
        <taxon>Cytophagales</taxon>
        <taxon>Cyclobacteriaceae</taxon>
        <taxon>Algoriphagus</taxon>
    </lineage>
</organism>
<evidence type="ECO:0000313" key="2">
    <source>
        <dbReference type="Proteomes" id="UP000003919"/>
    </source>
</evidence>
<sequence length="56" mass="5949">MQYLELINIFGQYKTGTMKKLATIALLVGIMALGACASSKPCPAYAKAPTTEKPNS</sequence>
<evidence type="ECO:0008006" key="3">
    <source>
        <dbReference type="Google" id="ProtNLM"/>
    </source>
</evidence>
<keyword evidence="2" id="KW-1185">Reference proteome</keyword>
<dbReference type="STRING" id="388413.ALPR1_13699"/>